<dbReference type="RefSeq" id="WP_214156354.1">
    <property type="nucleotide sequence ID" value="NZ_JAHBAY010000005.1"/>
</dbReference>
<dbReference type="Proteomes" id="UP001197247">
    <property type="component" value="Unassembled WGS sequence"/>
</dbReference>
<sequence>MVTLSRIRTGDVELNVAVQGEGPAVVLLHGFPHTWRVWEPVVPALARTRTVIAPDLRGLGDSSRPEKNYTAGDVAGDVIGLLDEFGIGQAALVGIDLGTPAAFLAALRHPRRISRLVLAESLVGTLPGAERFTPPWWFGFHAVPGLAETVLAGHEAEYLDFFLRAGTLGDGAGAGFTAAVHEAYSAPGALRAAFEHYRAFPESARQIDEAVAGARLRVPTLCVGAFPVGEATFRQVRPVADDVRGTVLDGCGHIVPQHRPQALLGVLEEFLT</sequence>
<organism evidence="2 3">
    <name type="scientific">Kineosporia corallincola</name>
    <dbReference type="NCBI Taxonomy" id="2835133"/>
    <lineage>
        <taxon>Bacteria</taxon>
        <taxon>Bacillati</taxon>
        <taxon>Actinomycetota</taxon>
        <taxon>Actinomycetes</taxon>
        <taxon>Kineosporiales</taxon>
        <taxon>Kineosporiaceae</taxon>
        <taxon>Kineosporia</taxon>
    </lineage>
</organism>
<accession>A0ABS5TG65</accession>
<dbReference type="InterPro" id="IPR000073">
    <property type="entry name" value="AB_hydrolase_1"/>
</dbReference>
<keyword evidence="2" id="KW-0378">Hydrolase</keyword>
<evidence type="ECO:0000259" key="1">
    <source>
        <dbReference type="Pfam" id="PF00561"/>
    </source>
</evidence>
<dbReference type="PANTHER" id="PTHR43798">
    <property type="entry name" value="MONOACYLGLYCEROL LIPASE"/>
    <property type="match status" value="1"/>
</dbReference>
<gene>
    <name evidence="2" type="ORF">KIH74_14070</name>
</gene>
<feature type="domain" description="AB hydrolase-1" evidence="1">
    <location>
        <begin position="23"/>
        <end position="139"/>
    </location>
</feature>
<evidence type="ECO:0000313" key="3">
    <source>
        <dbReference type="Proteomes" id="UP001197247"/>
    </source>
</evidence>
<dbReference type="Gene3D" id="3.40.50.1820">
    <property type="entry name" value="alpha/beta hydrolase"/>
    <property type="match status" value="1"/>
</dbReference>
<evidence type="ECO:0000313" key="2">
    <source>
        <dbReference type="EMBL" id="MBT0770061.1"/>
    </source>
</evidence>
<dbReference type="InterPro" id="IPR029058">
    <property type="entry name" value="AB_hydrolase_fold"/>
</dbReference>
<dbReference type="InterPro" id="IPR000639">
    <property type="entry name" value="Epox_hydrolase-like"/>
</dbReference>
<dbReference type="InterPro" id="IPR050266">
    <property type="entry name" value="AB_hydrolase_sf"/>
</dbReference>
<name>A0ABS5TG65_9ACTN</name>
<dbReference type="SUPFAM" id="SSF53474">
    <property type="entry name" value="alpha/beta-Hydrolases"/>
    <property type="match status" value="1"/>
</dbReference>
<dbReference type="Pfam" id="PF00561">
    <property type="entry name" value="Abhydrolase_1"/>
    <property type="match status" value="1"/>
</dbReference>
<dbReference type="PRINTS" id="PR00111">
    <property type="entry name" value="ABHYDROLASE"/>
</dbReference>
<proteinExistence type="predicted"/>
<dbReference type="EMBL" id="JAHBAY010000005">
    <property type="protein sequence ID" value="MBT0770061.1"/>
    <property type="molecule type" value="Genomic_DNA"/>
</dbReference>
<reference evidence="2 3" key="1">
    <citation type="submission" date="2021-05" db="EMBL/GenBank/DDBJ databases">
        <title>Kineosporia and Streptomyces sp. nov. two new marine actinobacteria isolated from Coral.</title>
        <authorList>
            <person name="Buangrab K."/>
            <person name="Sutthacheep M."/>
            <person name="Yeemin T."/>
            <person name="Harunari E."/>
            <person name="Igarashi Y."/>
            <person name="Kanchanasin P."/>
            <person name="Tanasupawat S."/>
            <person name="Phongsopitanun W."/>
        </authorList>
    </citation>
    <scope>NUCLEOTIDE SEQUENCE [LARGE SCALE GENOMIC DNA]</scope>
    <source>
        <strain evidence="2 3">J2-2</strain>
    </source>
</reference>
<protein>
    <submittedName>
        <fullName evidence="2">Alpha/beta hydrolase</fullName>
    </submittedName>
</protein>
<dbReference type="GO" id="GO:0016787">
    <property type="term" value="F:hydrolase activity"/>
    <property type="evidence" value="ECO:0007669"/>
    <property type="project" value="UniProtKB-KW"/>
</dbReference>
<keyword evidence="3" id="KW-1185">Reference proteome</keyword>
<comment type="caution">
    <text evidence="2">The sequence shown here is derived from an EMBL/GenBank/DDBJ whole genome shotgun (WGS) entry which is preliminary data.</text>
</comment>
<dbReference type="PRINTS" id="PR00412">
    <property type="entry name" value="EPOXHYDRLASE"/>
</dbReference>